<dbReference type="GO" id="GO:0030431">
    <property type="term" value="P:sleep"/>
    <property type="evidence" value="ECO:0007669"/>
    <property type="project" value="InterPro"/>
</dbReference>
<proteinExistence type="predicted"/>
<evidence type="ECO:0000313" key="3">
    <source>
        <dbReference type="EMBL" id="KAG8037649.1"/>
    </source>
</evidence>
<keyword evidence="4" id="KW-1185">Reference proteome</keyword>
<protein>
    <recommendedName>
        <fullName evidence="5">Protein sleepless</fullName>
    </recommendedName>
</protein>
<organism evidence="3 4">
    <name type="scientific">Cotesia typhae</name>
    <dbReference type="NCBI Taxonomy" id="2053667"/>
    <lineage>
        <taxon>Eukaryota</taxon>
        <taxon>Metazoa</taxon>
        <taxon>Ecdysozoa</taxon>
        <taxon>Arthropoda</taxon>
        <taxon>Hexapoda</taxon>
        <taxon>Insecta</taxon>
        <taxon>Pterygota</taxon>
        <taxon>Neoptera</taxon>
        <taxon>Endopterygota</taxon>
        <taxon>Hymenoptera</taxon>
        <taxon>Apocrita</taxon>
        <taxon>Ichneumonoidea</taxon>
        <taxon>Braconidae</taxon>
        <taxon>Microgastrinae</taxon>
        <taxon>Cotesia</taxon>
    </lineage>
</organism>
<evidence type="ECO:0000313" key="4">
    <source>
        <dbReference type="Proteomes" id="UP000729913"/>
    </source>
</evidence>
<dbReference type="Proteomes" id="UP000729913">
    <property type="component" value="Unassembled WGS sequence"/>
</dbReference>
<reference evidence="3" key="1">
    <citation type="submission" date="2020-03" db="EMBL/GenBank/DDBJ databases">
        <authorList>
            <person name="Chebbi M.A."/>
            <person name="Drezen J.M."/>
        </authorList>
    </citation>
    <scope>NUCLEOTIDE SEQUENCE</scope>
    <source>
        <tissue evidence="3">Whole body</tissue>
    </source>
</reference>
<sequence length="225" mass="24185">MTPAAVVLISRVCKALDRYLGIIRAKGGQPRRSTQLERARTMIKGQTKGVVDADESKTRCGEAIKCYECIAVGSGTNECNGDIVAKSDDKNVVVDCDLSTMKAFESKLQSNPTMTDIANLFAVDTPKEHLSKTKMPMSCLKIRLKVGAENVLVRTCQTAPTEAVKPCQVMEEKAKKDYRSSASVLSCDICEGDKCNGSGTQSSALIMTFISVLGTLSMGLSNLMA</sequence>
<evidence type="ECO:0008006" key="5">
    <source>
        <dbReference type="Google" id="ProtNLM"/>
    </source>
</evidence>
<reference evidence="3" key="2">
    <citation type="submission" date="2021-04" db="EMBL/GenBank/DDBJ databases">
        <title>Genome-wide patterns of bracovirus chromosomal integration into multiple host tissues during parasitism.</title>
        <authorList>
            <person name="Chebbi M.A.C."/>
        </authorList>
    </citation>
    <scope>NUCLEOTIDE SEQUENCE</scope>
    <source>
        <tissue evidence="3">Whole body</tissue>
    </source>
</reference>
<dbReference type="AlphaFoldDB" id="A0A8J5R4M3"/>
<evidence type="ECO:0000256" key="1">
    <source>
        <dbReference type="ARBA" id="ARBA00022729"/>
    </source>
</evidence>
<dbReference type="OrthoDB" id="6582325at2759"/>
<accession>A0A8J5R4M3</accession>
<dbReference type="EMBL" id="JAAOIC020000047">
    <property type="protein sequence ID" value="KAG8037649.1"/>
    <property type="molecule type" value="Genomic_DNA"/>
</dbReference>
<evidence type="ECO:0000256" key="2">
    <source>
        <dbReference type="ARBA" id="ARBA00023180"/>
    </source>
</evidence>
<gene>
    <name evidence="3" type="ORF">G9C98_005860</name>
</gene>
<dbReference type="InterPro" id="IPR031424">
    <property type="entry name" value="QVR-like"/>
</dbReference>
<keyword evidence="2" id="KW-0325">Glycoprotein</keyword>
<dbReference type="GO" id="GO:0032222">
    <property type="term" value="P:regulation of synaptic transmission, cholinergic"/>
    <property type="evidence" value="ECO:0007669"/>
    <property type="project" value="InterPro"/>
</dbReference>
<comment type="caution">
    <text evidence="3">The sequence shown here is derived from an EMBL/GenBank/DDBJ whole genome shotgun (WGS) entry which is preliminary data.</text>
</comment>
<dbReference type="Pfam" id="PF17064">
    <property type="entry name" value="QVR"/>
    <property type="match status" value="1"/>
</dbReference>
<name>A0A8J5R4M3_9HYME</name>
<keyword evidence="1" id="KW-0732">Signal</keyword>